<evidence type="ECO:0000256" key="11">
    <source>
        <dbReference type="ARBA" id="ARBA00049003"/>
    </source>
</evidence>
<evidence type="ECO:0000256" key="9">
    <source>
        <dbReference type="ARBA" id="ARBA00041268"/>
    </source>
</evidence>
<comment type="subcellular location">
    <subcellularLocation>
        <location evidence="1">Cytoplasm</location>
    </subcellularLocation>
</comment>
<evidence type="ECO:0000256" key="3">
    <source>
        <dbReference type="ARBA" id="ARBA00022490"/>
    </source>
</evidence>
<dbReference type="EC" id="2.7.12.1" evidence="2"/>
<comment type="catalytic activity">
    <reaction evidence="13">
        <text>L-tyrosyl-[protein] + ATP = O-phospho-L-tyrosyl-[protein] + ADP + H(+)</text>
        <dbReference type="Rhea" id="RHEA:10596"/>
        <dbReference type="Rhea" id="RHEA-COMP:10136"/>
        <dbReference type="Rhea" id="RHEA-COMP:20101"/>
        <dbReference type="ChEBI" id="CHEBI:15378"/>
        <dbReference type="ChEBI" id="CHEBI:30616"/>
        <dbReference type="ChEBI" id="CHEBI:46858"/>
        <dbReference type="ChEBI" id="CHEBI:61978"/>
        <dbReference type="ChEBI" id="CHEBI:456216"/>
        <dbReference type="EC" id="2.7.12.1"/>
    </reaction>
</comment>
<dbReference type="GO" id="GO:0045743">
    <property type="term" value="P:positive regulation of fibroblast growth factor receptor signaling pathway"/>
    <property type="evidence" value="ECO:0007669"/>
    <property type="project" value="TreeGrafter"/>
</dbReference>
<name>A0A3P7L8U1_DIBLA</name>
<keyword evidence="16" id="KW-1185">Reference proteome</keyword>
<dbReference type="AlphaFoldDB" id="A0A3P7L8U1"/>
<keyword evidence="5" id="KW-0808">Transferase</keyword>
<evidence type="ECO:0000256" key="1">
    <source>
        <dbReference type="ARBA" id="ARBA00004496"/>
    </source>
</evidence>
<dbReference type="GO" id="GO:0044344">
    <property type="term" value="P:cellular response to fibroblast growth factor stimulus"/>
    <property type="evidence" value="ECO:0007669"/>
    <property type="project" value="TreeGrafter"/>
</dbReference>
<evidence type="ECO:0000259" key="14">
    <source>
        <dbReference type="PROSITE" id="PS50011"/>
    </source>
</evidence>
<dbReference type="InterPro" id="IPR051302">
    <property type="entry name" value="Dual_SerThr-Tyr_Kinase"/>
</dbReference>
<dbReference type="PROSITE" id="PS50011">
    <property type="entry name" value="PROTEIN_KINASE_DOM"/>
    <property type="match status" value="1"/>
</dbReference>
<gene>
    <name evidence="15" type="ORF">DILT_LOCUS9566</name>
</gene>
<dbReference type="SMART" id="SM00220">
    <property type="entry name" value="S_TKc"/>
    <property type="match status" value="1"/>
</dbReference>
<evidence type="ECO:0000256" key="12">
    <source>
        <dbReference type="ARBA" id="ARBA00049308"/>
    </source>
</evidence>
<dbReference type="OrthoDB" id="122279at2759"/>
<protein>
    <recommendedName>
        <fullName evidence="8">Dual serine/threonine and tyrosine protein kinase</fullName>
        <ecNumber evidence="2">2.7.12.1</ecNumber>
    </recommendedName>
    <alternativeName>
        <fullName evidence="10">Dusty protein kinase</fullName>
    </alternativeName>
    <alternativeName>
        <fullName evidence="9">Receptor-interacting serine/threonine-protein kinase 5</fullName>
    </alternativeName>
</protein>
<dbReference type="GO" id="GO:0070374">
    <property type="term" value="P:positive regulation of ERK1 and ERK2 cascade"/>
    <property type="evidence" value="ECO:0007669"/>
    <property type="project" value="TreeGrafter"/>
</dbReference>
<evidence type="ECO:0000256" key="7">
    <source>
        <dbReference type="ARBA" id="ARBA00023137"/>
    </source>
</evidence>
<dbReference type="Pfam" id="PF00069">
    <property type="entry name" value="Pkinase"/>
    <property type="match status" value="1"/>
</dbReference>
<dbReference type="SUPFAM" id="SSF56112">
    <property type="entry name" value="Protein kinase-like (PK-like)"/>
    <property type="match status" value="1"/>
</dbReference>
<dbReference type="GO" id="GO:0004674">
    <property type="term" value="F:protein serine/threonine kinase activity"/>
    <property type="evidence" value="ECO:0007669"/>
    <property type="project" value="UniProtKB-KW"/>
</dbReference>
<evidence type="ECO:0000256" key="2">
    <source>
        <dbReference type="ARBA" id="ARBA00013203"/>
    </source>
</evidence>
<dbReference type="GO" id="GO:0005524">
    <property type="term" value="F:ATP binding"/>
    <property type="evidence" value="ECO:0007669"/>
    <property type="project" value="InterPro"/>
</dbReference>
<dbReference type="Gene3D" id="1.10.510.10">
    <property type="entry name" value="Transferase(Phosphotransferase) domain 1"/>
    <property type="match status" value="1"/>
</dbReference>
<keyword evidence="6" id="KW-0418">Kinase</keyword>
<feature type="domain" description="Protein kinase" evidence="14">
    <location>
        <begin position="1"/>
        <end position="169"/>
    </location>
</feature>
<evidence type="ECO:0000256" key="10">
    <source>
        <dbReference type="ARBA" id="ARBA00042638"/>
    </source>
</evidence>
<dbReference type="EMBL" id="UYRU01057209">
    <property type="protein sequence ID" value="VDN13735.1"/>
    <property type="molecule type" value="Genomic_DNA"/>
</dbReference>
<dbReference type="InterPro" id="IPR000719">
    <property type="entry name" value="Prot_kinase_dom"/>
</dbReference>
<dbReference type="GO" id="GO:0043066">
    <property type="term" value="P:negative regulation of apoptotic process"/>
    <property type="evidence" value="ECO:0007669"/>
    <property type="project" value="TreeGrafter"/>
</dbReference>
<dbReference type="Proteomes" id="UP000281553">
    <property type="component" value="Unassembled WGS sequence"/>
</dbReference>
<comment type="catalytic activity">
    <reaction evidence="11">
        <text>L-seryl-[protein] + ATP = O-phospho-L-seryl-[protein] + ADP + H(+)</text>
        <dbReference type="Rhea" id="RHEA:17989"/>
        <dbReference type="Rhea" id="RHEA-COMP:9863"/>
        <dbReference type="Rhea" id="RHEA-COMP:11604"/>
        <dbReference type="ChEBI" id="CHEBI:15378"/>
        <dbReference type="ChEBI" id="CHEBI:29999"/>
        <dbReference type="ChEBI" id="CHEBI:30616"/>
        <dbReference type="ChEBI" id="CHEBI:83421"/>
        <dbReference type="ChEBI" id="CHEBI:456216"/>
        <dbReference type="EC" id="2.7.12.1"/>
    </reaction>
</comment>
<evidence type="ECO:0000313" key="15">
    <source>
        <dbReference type="EMBL" id="VDN13735.1"/>
    </source>
</evidence>
<dbReference type="GO" id="GO:0004713">
    <property type="term" value="F:protein tyrosine kinase activity"/>
    <property type="evidence" value="ECO:0007669"/>
    <property type="project" value="UniProtKB-KW"/>
</dbReference>
<comment type="catalytic activity">
    <reaction evidence="12">
        <text>L-threonyl-[protein] + ATP = O-phospho-L-threonyl-[protein] + ADP + H(+)</text>
        <dbReference type="Rhea" id="RHEA:46608"/>
        <dbReference type="Rhea" id="RHEA-COMP:11060"/>
        <dbReference type="Rhea" id="RHEA-COMP:11605"/>
        <dbReference type="ChEBI" id="CHEBI:15378"/>
        <dbReference type="ChEBI" id="CHEBI:30013"/>
        <dbReference type="ChEBI" id="CHEBI:30616"/>
        <dbReference type="ChEBI" id="CHEBI:61977"/>
        <dbReference type="ChEBI" id="CHEBI:456216"/>
        <dbReference type="EC" id="2.7.12.1"/>
    </reaction>
</comment>
<dbReference type="GO" id="GO:0004712">
    <property type="term" value="F:protein serine/threonine/tyrosine kinase activity"/>
    <property type="evidence" value="ECO:0007669"/>
    <property type="project" value="UniProtKB-EC"/>
</dbReference>
<dbReference type="PANTHER" id="PTHR46392">
    <property type="entry name" value="DUAL SERINE/THREONINE AND TYROSINE PROTEIN KINASE"/>
    <property type="match status" value="1"/>
</dbReference>
<dbReference type="GO" id="GO:0005737">
    <property type="term" value="C:cytoplasm"/>
    <property type="evidence" value="ECO:0007669"/>
    <property type="project" value="UniProtKB-SubCell"/>
</dbReference>
<accession>A0A3P7L8U1</accession>
<keyword evidence="7" id="KW-0829">Tyrosine-protein kinase</keyword>
<evidence type="ECO:0000256" key="13">
    <source>
        <dbReference type="ARBA" id="ARBA00051680"/>
    </source>
</evidence>
<evidence type="ECO:0000313" key="16">
    <source>
        <dbReference type="Proteomes" id="UP000281553"/>
    </source>
</evidence>
<dbReference type="InterPro" id="IPR008271">
    <property type="entry name" value="Ser/Thr_kinase_AS"/>
</dbReference>
<organism evidence="15 16">
    <name type="scientific">Dibothriocephalus latus</name>
    <name type="common">Fish tapeworm</name>
    <name type="synonym">Diphyllobothrium latum</name>
    <dbReference type="NCBI Taxonomy" id="60516"/>
    <lineage>
        <taxon>Eukaryota</taxon>
        <taxon>Metazoa</taxon>
        <taxon>Spiralia</taxon>
        <taxon>Lophotrochozoa</taxon>
        <taxon>Platyhelminthes</taxon>
        <taxon>Cestoda</taxon>
        <taxon>Eucestoda</taxon>
        <taxon>Diphyllobothriidea</taxon>
        <taxon>Diphyllobothriidae</taxon>
        <taxon>Dibothriocephalus</taxon>
    </lineage>
</organism>
<evidence type="ECO:0000256" key="4">
    <source>
        <dbReference type="ARBA" id="ARBA00022527"/>
    </source>
</evidence>
<proteinExistence type="predicted"/>
<evidence type="ECO:0000256" key="5">
    <source>
        <dbReference type="ARBA" id="ARBA00022679"/>
    </source>
</evidence>
<sequence>MRVALDVLEGIRFLHSQGLVHRDIKPRNVLLDVKNRAKLTDMGFCKPLPMISGSVLGTPMHMAPEIFDHKYSSSVDVYAFGVLFWYICAGRVHLPINYERFSEKNELWSCVKKGPKHFVVFFVLRSGLRPEKLQCFTGPCWELMKYCWTSDTTKRPHVGVVYEKLQKIYRAEGKRTA</sequence>
<evidence type="ECO:0000256" key="8">
    <source>
        <dbReference type="ARBA" id="ARBA00040421"/>
    </source>
</evidence>
<evidence type="ECO:0000256" key="6">
    <source>
        <dbReference type="ARBA" id="ARBA00022777"/>
    </source>
</evidence>
<dbReference type="PANTHER" id="PTHR46392:SF1">
    <property type="entry name" value="DUAL SERINE_THREONINE AND TYROSINE PROTEIN KINASE"/>
    <property type="match status" value="1"/>
</dbReference>
<reference evidence="15 16" key="1">
    <citation type="submission" date="2018-11" db="EMBL/GenBank/DDBJ databases">
        <authorList>
            <consortium name="Pathogen Informatics"/>
        </authorList>
    </citation>
    <scope>NUCLEOTIDE SEQUENCE [LARGE SCALE GENOMIC DNA]</scope>
</reference>
<dbReference type="PROSITE" id="PS00108">
    <property type="entry name" value="PROTEIN_KINASE_ST"/>
    <property type="match status" value="1"/>
</dbReference>
<dbReference type="InterPro" id="IPR011009">
    <property type="entry name" value="Kinase-like_dom_sf"/>
</dbReference>
<keyword evidence="4" id="KW-0723">Serine/threonine-protein kinase</keyword>
<keyword evidence="3" id="KW-0963">Cytoplasm</keyword>